<reference evidence="2 3" key="1">
    <citation type="submission" date="2020-08" db="EMBL/GenBank/DDBJ databases">
        <title>Cohnella phylogeny.</title>
        <authorList>
            <person name="Dunlap C."/>
        </authorList>
    </citation>
    <scope>NUCLEOTIDE SEQUENCE [LARGE SCALE GENOMIC DNA]</scope>
    <source>
        <strain evidence="2 3">DSM 25239</strain>
    </source>
</reference>
<comment type="caution">
    <text evidence="2">The sequence shown here is derived from an EMBL/GenBank/DDBJ whole genome shotgun (WGS) entry which is preliminary data.</text>
</comment>
<keyword evidence="1" id="KW-1133">Transmembrane helix</keyword>
<evidence type="ECO:0000256" key="1">
    <source>
        <dbReference type="SAM" id="Phobius"/>
    </source>
</evidence>
<name>A0A841U6M4_9BACL</name>
<dbReference type="RefSeq" id="WP_185137664.1">
    <property type="nucleotide sequence ID" value="NZ_BORM01000036.1"/>
</dbReference>
<protein>
    <submittedName>
        <fullName evidence="2">Uncharacterized protein</fullName>
    </submittedName>
</protein>
<keyword evidence="1" id="KW-0472">Membrane</keyword>
<dbReference type="InterPro" id="IPR058725">
    <property type="entry name" value="YczF"/>
</dbReference>
<accession>A0A841U6M4</accession>
<keyword evidence="1" id="KW-0812">Transmembrane</keyword>
<dbReference type="AlphaFoldDB" id="A0A841U6M4"/>
<dbReference type="Proteomes" id="UP000553776">
    <property type="component" value="Unassembled WGS sequence"/>
</dbReference>
<feature type="transmembrane region" description="Helical" evidence="1">
    <location>
        <begin position="48"/>
        <end position="66"/>
    </location>
</feature>
<keyword evidence="3" id="KW-1185">Reference proteome</keyword>
<dbReference type="EMBL" id="JACJVR010000077">
    <property type="protein sequence ID" value="MBB6693681.1"/>
    <property type="molecule type" value="Genomic_DNA"/>
</dbReference>
<evidence type="ECO:0000313" key="3">
    <source>
        <dbReference type="Proteomes" id="UP000553776"/>
    </source>
</evidence>
<proteinExistence type="predicted"/>
<evidence type="ECO:0000313" key="2">
    <source>
        <dbReference type="EMBL" id="MBB6693681.1"/>
    </source>
</evidence>
<dbReference type="Pfam" id="PF26310">
    <property type="entry name" value="YczF"/>
    <property type="match status" value="1"/>
</dbReference>
<organism evidence="2 3">
    <name type="scientific">Cohnella xylanilytica</name>
    <dbReference type="NCBI Taxonomy" id="557555"/>
    <lineage>
        <taxon>Bacteria</taxon>
        <taxon>Bacillati</taxon>
        <taxon>Bacillota</taxon>
        <taxon>Bacilli</taxon>
        <taxon>Bacillales</taxon>
        <taxon>Paenibacillaceae</taxon>
        <taxon>Cohnella</taxon>
    </lineage>
</organism>
<gene>
    <name evidence="2" type="ORF">H7B90_19995</name>
</gene>
<sequence>MKLVLLTLLLLLYSVFYTIMVDWMAGNRLTASLRLVMNPFRLMTLPEYGVVAILLIGLAAFFAITARNGAPSKSGRA</sequence>